<protein>
    <recommendedName>
        <fullName evidence="7">C2H2-type domain-containing protein</fullName>
    </recommendedName>
</protein>
<comment type="caution">
    <text evidence="8">The sequence shown here is derived from an EMBL/GenBank/DDBJ whole genome shotgun (WGS) entry which is preliminary data.</text>
</comment>
<dbReference type="SMART" id="SM00355">
    <property type="entry name" value="ZnF_C2H2"/>
    <property type="match status" value="11"/>
</dbReference>
<dbReference type="Gene3D" id="3.30.40.10">
    <property type="entry name" value="Zinc/RING finger domain, C3HC4 (zinc finger)"/>
    <property type="match status" value="1"/>
</dbReference>
<feature type="domain" description="C2H2-type" evidence="7">
    <location>
        <begin position="447"/>
        <end position="475"/>
    </location>
</feature>
<gene>
    <name evidence="8" type="ORF">PYW07_015119</name>
</gene>
<dbReference type="Pfam" id="PF00096">
    <property type="entry name" value="zf-C2H2"/>
    <property type="match status" value="3"/>
</dbReference>
<dbReference type="PANTHER" id="PTHR24379">
    <property type="entry name" value="KRAB AND ZINC FINGER DOMAIN-CONTAINING"/>
    <property type="match status" value="1"/>
</dbReference>
<keyword evidence="3 5" id="KW-0863">Zinc-finger</keyword>
<proteinExistence type="predicted"/>
<dbReference type="AlphaFoldDB" id="A0AAD7YWR2"/>
<keyword evidence="2" id="KW-0677">Repeat</keyword>
<feature type="region of interest" description="Disordered" evidence="6">
    <location>
        <begin position="273"/>
        <end position="299"/>
    </location>
</feature>
<feature type="domain" description="C2H2-type" evidence="7">
    <location>
        <begin position="537"/>
        <end position="565"/>
    </location>
</feature>
<feature type="domain" description="C2H2-type" evidence="7">
    <location>
        <begin position="336"/>
        <end position="363"/>
    </location>
</feature>
<accession>A0AAD7YWR2</accession>
<dbReference type="PROSITE" id="PS50157">
    <property type="entry name" value="ZINC_FINGER_C2H2_2"/>
    <property type="match status" value="8"/>
</dbReference>
<evidence type="ECO:0000259" key="7">
    <source>
        <dbReference type="PROSITE" id="PS50157"/>
    </source>
</evidence>
<dbReference type="Pfam" id="PF13894">
    <property type="entry name" value="zf-C2H2_4"/>
    <property type="match status" value="1"/>
</dbReference>
<dbReference type="InterPro" id="IPR013083">
    <property type="entry name" value="Znf_RING/FYVE/PHD"/>
</dbReference>
<keyword evidence="1" id="KW-0479">Metal-binding</keyword>
<evidence type="ECO:0000256" key="1">
    <source>
        <dbReference type="ARBA" id="ARBA00022723"/>
    </source>
</evidence>
<name>A0AAD7YWR2_MYTSE</name>
<evidence type="ECO:0000256" key="3">
    <source>
        <dbReference type="ARBA" id="ARBA00022771"/>
    </source>
</evidence>
<dbReference type="InterPro" id="IPR036236">
    <property type="entry name" value="Znf_C2H2_sf"/>
</dbReference>
<dbReference type="PROSITE" id="PS00028">
    <property type="entry name" value="ZINC_FINGER_C2H2_1"/>
    <property type="match status" value="6"/>
</dbReference>
<dbReference type="PANTHER" id="PTHR24379:SF127">
    <property type="entry name" value="BLOODY FINGERS-RELATED"/>
    <property type="match status" value="1"/>
</dbReference>
<keyword evidence="4" id="KW-0862">Zinc</keyword>
<evidence type="ECO:0000313" key="8">
    <source>
        <dbReference type="EMBL" id="KAJ8732520.1"/>
    </source>
</evidence>
<dbReference type="Proteomes" id="UP001231518">
    <property type="component" value="Chromosome 6"/>
</dbReference>
<evidence type="ECO:0000256" key="4">
    <source>
        <dbReference type="ARBA" id="ARBA00022833"/>
    </source>
</evidence>
<evidence type="ECO:0000256" key="6">
    <source>
        <dbReference type="SAM" id="MobiDB-lite"/>
    </source>
</evidence>
<dbReference type="Gene3D" id="3.30.160.60">
    <property type="entry name" value="Classic Zinc Finger"/>
    <property type="match status" value="5"/>
</dbReference>
<dbReference type="EMBL" id="JARGEI010000004">
    <property type="protein sequence ID" value="KAJ8732520.1"/>
    <property type="molecule type" value="Genomic_DNA"/>
</dbReference>
<evidence type="ECO:0000313" key="9">
    <source>
        <dbReference type="Proteomes" id="UP001231518"/>
    </source>
</evidence>
<dbReference type="InterPro" id="IPR022755">
    <property type="entry name" value="Znf_C2H2_jaz"/>
</dbReference>
<organism evidence="8 9">
    <name type="scientific">Mythimna separata</name>
    <name type="common">Oriental armyworm</name>
    <name type="synonym">Pseudaletia separata</name>
    <dbReference type="NCBI Taxonomy" id="271217"/>
    <lineage>
        <taxon>Eukaryota</taxon>
        <taxon>Metazoa</taxon>
        <taxon>Ecdysozoa</taxon>
        <taxon>Arthropoda</taxon>
        <taxon>Hexapoda</taxon>
        <taxon>Insecta</taxon>
        <taxon>Pterygota</taxon>
        <taxon>Neoptera</taxon>
        <taxon>Endopterygota</taxon>
        <taxon>Lepidoptera</taxon>
        <taxon>Glossata</taxon>
        <taxon>Ditrysia</taxon>
        <taxon>Noctuoidea</taxon>
        <taxon>Noctuidae</taxon>
        <taxon>Noctuinae</taxon>
        <taxon>Hadenini</taxon>
        <taxon>Mythimna</taxon>
    </lineage>
</organism>
<keyword evidence="9" id="KW-1185">Reference proteome</keyword>
<feature type="domain" description="C2H2-type" evidence="7">
    <location>
        <begin position="564"/>
        <end position="592"/>
    </location>
</feature>
<dbReference type="GO" id="GO:0008270">
    <property type="term" value="F:zinc ion binding"/>
    <property type="evidence" value="ECO:0007669"/>
    <property type="project" value="UniProtKB-KW"/>
</dbReference>
<feature type="domain" description="C2H2-type" evidence="7">
    <location>
        <begin position="419"/>
        <end position="447"/>
    </location>
</feature>
<dbReference type="SUPFAM" id="SSF57667">
    <property type="entry name" value="beta-beta-alpha zinc fingers"/>
    <property type="match status" value="6"/>
</dbReference>
<feature type="domain" description="C2H2-type" evidence="7">
    <location>
        <begin position="625"/>
        <end position="653"/>
    </location>
</feature>
<dbReference type="Pfam" id="PF12171">
    <property type="entry name" value="zf-C2H2_jaz"/>
    <property type="match status" value="1"/>
</dbReference>
<feature type="domain" description="C2H2-type" evidence="7">
    <location>
        <begin position="597"/>
        <end position="624"/>
    </location>
</feature>
<sequence>MSINNPTSNTKSICYTCLSSGRTLKPIKNEEKFLLSMLCPKLFIYNKGNILYPICWECQYMIVKIKRFQARVTKAQALMKLCLKGAIPFVQSISDLKTTETQTIDLLDKSHVTRNEIPQSGAPTLTPIKVEPEMVKIEMEPEETCDDNDFDELIPPIKVPKPDSDDSTDTASESETYDDPLTVPIDKTTTNKSCIKPITVTSGDPKVTVKRVPIFIKQKGTVPTLLKAKDGITLMIKGKAGASFVPNVTGIVQTLTEGEVAPTCSKQEETILKGPIVPSSTNPPKEPPPREPASGQTAGMYGDEEDEIKCIILNKAELKTFRDKKRSLNGYKGHPFKCDKCVQKFPEKSRLEQHKKKHDKSQGPAMCEICEQRFPSRRVRNEHYMNHFIVYECLKCQYQDNDKFKTAEHFRRVHEVSSFYCKKCDAVFKTFREKRRHTINAHPSKKSTCEECGKIFQSMSQLKGHMKRVHQRETTDCPVCKKKIRKSYFDKHMKTHNDTRMDSAYCVECGKMFKSEKSYAFHLKTSLKHNSVEKFGNKCDHCDKYFHTKSALRDHLEEVNGLKYPCDICKKEFKNKRLLMLHTRFKHEGRKYNLKPKICEYCGKSFSSKKRLIEHVNSHLGLRPHVCQDCGASFSYSNVLFTHRRLVHKVKRRYEMPKVKPEGEH</sequence>
<feature type="domain" description="C2H2-type" evidence="7">
    <location>
        <begin position="504"/>
        <end position="534"/>
    </location>
</feature>
<evidence type="ECO:0000256" key="5">
    <source>
        <dbReference type="PROSITE-ProRule" id="PRU00042"/>
    </source>
</evidence>
<evidence type="ECO:0000256" key="2">
    <source>
        <dbReference type="ARBA" id="ARBA00022737"/>
    </source>
</evidence>
<feature type="region of interest" description="Disordered" evidence="6">
    <location>
        <begin position="145"/>
        <end position="185"/>
    </location>
</feature>
<dbReference type="InterPro" id="IPR013087">
    <property type="entry name" value="Znf_C2H2_type"/>
</dbReference>
<reference evidence="8" key="1">
    <citation type="submission" date="2023-03" db="EMBL/GenBank/DDBJ databases">
        <title>Chromosome-level genomes of two armyworms, Mythimna separata and Mythimna loreyi, provide insights into the biosynthesis and reception of sex pheromones.</title>
        <authorList>
            <person name="Zhao H."/>
        </authorList>
    </citation>
    <scope>NUCLEOTIDE SEQUENCE</scope>
    <source>
        <strain evidence="8">BeijingLab</strain>
        <tissue evidence="8">Pupa</tissue>
    </source>
</reference>